<name>A0ABS3J005_9HYPH</name>
<dbReference type="PANTHER" id="PTHR41523">
    <property type="entry name" value="TWO-COMPONENT SYSTEM SENSOR PROTEIN"/>
    <property type="match status" value="1"/>
</dbReference>
<evidence type="ECO:0000256" key="3">
    <source>
        <dbReference type="ARBA" id="ARBA00022553"/>
    </source>
</evidence>
<evidence type="ECO:0000256" key="4">
    <source>
        <dbReference type="ARBA" id="ARBA00022679"/>
    </source>
</evidence>
<dbReference type="Pfam" id="PF07536">
    <property type="entry name" value="HWE_HK"/>
    <property type="match status" value="1"/>
</dbReference>
<keyword evidence="5" id="KW-0547">Nucleotide-binding</keyword>
<accession>A0ABS3J005</accession>
<keyword evidence="11" id="KW-1185">Reference proteome</keyword>
<evidence type="ECO:0000256" key="1">
    <source>
        <dbReference type="ARBA" id="ARBA00000085"/>
    </source>
</evidence>
<reference evidence="10 11" key="1">
    <citation type="submission" date="2021-03" db="EMBL/GenBank/DDBJ databases">
        <title>Whole genome sequence of Jiella sp. MQZ13P-4.</title>
        <authorList>
            <person name="Tuo L."/>
        </authorList>
    </citation>
    <scope>NUCLEOTIDE SEQUENCE [LARGE SCALE GENOMIC DNA]</scope>
    <source>
        <strain evidence="10 11">MQZ13P-4</strain>
    </source>
</reference>
<evidence type="ECO:0000256" key="6">
    <source>
        <dbReference type="ARBA" id="ARBA00022777"/>
    </source>
</evidence>
<gene>
    <name evidence="10" type="ORF">J1C47_05025</name>
</gene>
<evidence type="ECO:0000259" key="9">
    <source>
        <dbReference type="SMART" id="SM00911"/>
    </source>
</evidence>
<feature type="region of interest" description="Disordered" evidence="8">
    <location>
        <begin position="310"/>
        <end position="332"/>
    </location>
</feature>
<evidence type="ECO:0000256" key="8">
    <source>
        <dbReference type="SAM" id="MobiDB-lite"/>
    </source>
</evidence>
<evidence type="ECO:0000256" key="7">
    <source>
        <dbReference type="ARBA" id="ARBA00022840"/>
    </source>
</evidence>
<dbReference type="InterPro" id="IPR011102">
    <property type="entry name" value="Sig_transdc_His_kinase_HWE"/>
</dbReference>
<comment type="catalytic activity">
    <reaction evidence="1">
        <text>ATP + protein L-histidine = ADP + protein N-phospho-L-histidine.</text>
        <dbReference type="EC" id="2.7.13.3"/>
    </reaction>
</comment>
<dbReference type="Gene3D" id="3.30.565.10">
    <property type="entry name" value="Histidine kinase-like ATPase, C-terminal domain"/>
    <property type="match status" value="1"/>
</dbReference>
<sequence length="332" mass="36489">MLASLFETHAIPVFQCTDEETLAGFLGGQLPGALVMTQEALTDRAMAIVHDHLAAQPEWSELTVFVLVEKGASQAAMARQLADRWPGSRQVFYQRPLATIELLSGIQTALLARLRQRDVRDHMALERELRHELNHRVKNILASVTAIFRMTARVSESRDDLTERFSGRLATLGNVHSALFESGGEAVEMRQLISLVLSPYETSGGSQYDLSGPPVSLNKDAATSLSLTVHELATNAIKYGAWSVPSGRISVAWRIDGSEFSLSWRETGGPKLVEPTRRGYGTRYIRSALQTLFGNPPDLRFEPGGLVVEGHGQRSRVEAAPRPDRYAGEDVG</sequence>
<dbReference type="Proteomes" id="UP000664288">
    <property type="component" value="Unassembled WGS sequence"/>
</dbReference>
<comment type="caution">
    <text evidence="10">The sequence shown here is derived from an EMBL/GenBank/DDBJ whole genome shotgun (WGS) entry which is preliminary data.</text>
</comment>
<keyword evidence="7" id="KW-0067">ATP-binding</keyword>
<dbReference type="EMBL" id="JAFMPY010000004">
    <property type="protein sequence ID" value="MBO0902994.1"/>
    <property type="molecule type" value="Genomic_DNA"/>
</dbReference>
<evidence type="ECO:0000256" key="5">
    <source>
        <dbReference type="ARBA" id="ARBA00022741"/>
    </source>
</evidence>
<evidence type="ECO:0000256" key="2">
    <source>
        <dbReference type="ARBA" id="ARBA00012438"/>
    </source>
</evidence>
<organism evidence="10 11">
    <name type="scientific">Jiella sonneratiae</name>
    <dbReference type="NCBI Taxonomy" id="2816856"/>
    <lineage>
        <taxon>Bacteria</taxon>
        <taxon>Pseudomonadati</taxon>
        <taxon>Pseudomonadota</taxon>
        <taxon>Alphaproteobacteria</taxon>
        <taxon>Hyphomicrobiales</taxon>
        <taxon>Aurantimonadaceae</taxon>
        <taxon>Jiella</taxon>
    </lineage>
</organism>
<evidence type="ECO:0000313" key="11">
    <source>
        <dbReference type="Proteomes" id="UP000664288"/>
    </source>
</evidence>
<keyword evidence="3" id="KW-0597">Phosphoprotein</keyword>
<dbReference type="EC" id="2.7.13.3" evidence="2"/>
<evidence type="ECO:0000313" key="10">
    <source>
        <dbReference type="EMBL" id="MBO0902994.1"/>
    </source>
</evidence>
<protein>
    <recommendedName>
        <fullName evidence="2">histidine kinase</fullName>
        <ecNumber evidence="2">2.7.13.3</ecNumber>
    </recommendedName>
</protein>
<dbReference type="PANTHER" id="PTHR41523:SF8">
    <property type="entry name" value="ETHYLENE RESPONSE SENSOR PROTEIN"/>
    <property type="match status" value="1"/>
</dbReference>
<dbReference type="InterPro" id="IPR036890">
    <property type="entry name" value="HATPase_C_sf"/>
</dbReference>
<feature type="compositionally biased region" description="Basic and acidic residues" evidence="8">
    <location>
        <begin position="311"/>
        <end position="332"/>
    </location>
</feature>
<keyword evidence="4" id="KW-0808">Transferase</keyword>
<feature type="domain" description="Signal transduction histidine kinase HWE region" evidence="9">
    <location>
        <begin position="132"/>
        <end position="214"/>
    </location>
</feature>
<keyword evidence="6 10" id="KW-0418">Kinase</keyword>
<dbReference type="SMART" id="SM00911">
    <property type="entry name" value="HWE_HK"/>
    <property type="match status" value="1"/>
</dbReference>
<proteinExistence type="predicted"/>
<dbReference type="GO" id="GO:0016301">
    <property type="term" value="F:kinase activity"/>
    <property type="evidence" value="ECO:0007669"/>
    <property type="project" value="UniProtKB-KW"/>
</dbReference>